<proteinExistence type="predicted"/>
<sequence>MKTADKALEEAAKHGHVKVIRYLLAQKWSNEEQRRSAIGNAMVAASGAGVLSL</sequence>
<name>A0A3P7R6G6_CYLGO</name>
<evidence type="ECO:0000313" key="2">
    <source>
        <dbReference type="Proteomes" id="UP000271889"/>
    </source>
</evidence>
<protein>
    <recommendedName>
        <fullName evidence="3">Ankyrin repeat protein</fullName>
    </recommendedName>
</protein>
<gene>
    <name evidence="1" type="ORF">CGOC_LOCUS13806</name>
</gene>
<reference evidence="1 2" key="1">
    <citation type="submission" date="2018-11" db="EMBL/GenBank/DDBJ databases">
        <authorList>
            <consortium name="Pathogen Informatics"/>
        </authorList>
    </citation>
    <scope>NUCLEOTIDE SEQUENCE [LARGE SCALE GENOMIC DNA]</scope>
</reference>
<dbReference type="Proteomes" id="UP000271889">
    <property type="component" value="Unassembled WGS sequence"/>
</dbReference>
<keyword evidence="2" id="KW-1185">Reference proteome</keyword>
<organism evidence="1 2">
    <name type="scientific">Cylicostephanus goldi</name>
    <name type="common">Nematode worm</name>
    <dbReference type="NCBI Taxonomy" id="71465"/>
    <lineage>
        <taxon>Eukaryota</taxon>
        <taxon>Metazoa</taxon>
        <taxon>Ecdysozoa</taxon>
        <taxon>Nematoda</taxon>
        <taxon>Chromadorea</taxon>
        <taxon>Rhabditida</taxon>
        <taxon>Rhabditina</taxon>
        <taxon>Rhabditomorpha</taxon>
        <taxon>Strongyloidea</taxon>
        <taxon>Strongylidae</taxon>
        <taxon>Cylicostephanus</taxon>
    </lineage>
</organism>
<dbReference type="EMBL" id="UYRV01135440">
    <property type="protein sequence ID" value="VDN38756.1"/>
    <property type="molecule type" value="Genomic_DNA"/>
</dbReference>
<evidence type="ECO:0008006" key="3">
    <source>
        <dbReference type="Google" id="ProtNLM"/>
    </source>
</evidence>
<accession>A0A3P7R6G6</accession>
<evidence type="ECO:0000313" key="1">
    <source>
        <dbReference type="EMBL" id="VDN38756.1"/>
    </source>
</evidence>
<dbReference type="OrthoDB" id="10537331at2759"/>
<dbReference type="AlphaFoldDB" id="A0A3P7R6G6"/>